<name>A0AAE8MW70_9PEZI</name>
<feature type="domain" description="Glutamine amidotransferase" evidence="1">
    <location>
        <begin position="52"/>
        <end position="198"/>
    </location>
</feature>
<dbReference type="Pfam" id="PF00117">
    <property type="entry name" value="GATase"/>
    <property type="match status" value="1"/>
</dbReference>
<evidence type="ECO:0000313" key="2">
    <source>
        <dbReference type="EMBL" id="SPO01806.1"/>
    </source>
</evidence>
<proteinExistence type="predicted"/>
<dbReference type="Gene3D" id="3.40.50.880">
    <property type="match status" value="1"/>
</dbReference>
<dbReference type="Proteomes" id="UP001187682">
    <property type="component" value="Unassembled WGS sequence"/>
</dbReference>
<keyword evidence="3" id="KW-1185">Reference proteome</keyword>
<evidence type="ECO:0000259" key="1">
    <source>
        <dbReference type="Pfam" id="PF00117"/>
    </source>
</evidence>
<dbReference type="InterPro" id="IPR017926">
    <property type="entry name" value="GATASE"/>
</dbReference>
<dbReference type="PANTHER" id="PTHR42695:SF5">
    <property type="entry name" value="GLUTAMINE AMIDOTRANSFERASE YLR126C-RELATED"/>
    <property type="match status" value="1"/>
</dbReference>
<dbReference type="PANTHER" id="PTHR42695">
    <property type="entry name" value="GLUTAMINE AMIDOTRANSFERASE YLR126C-RELATED"/>
    <property type="match status" value="1"/>
</dbReference>
<dbReference type="GO" id="GO:0005634">
    <property type="term" value="C:nucleus"/>
    <property type="evidence" value="ECO:0007669"/>
    <property type="project" value="TreeGrafter"/>
</dbReference>
<dbReference type="GO" id="GO:0005829">
    <property type="term" value="C:cytosol"/>
    <property type="evidence" value="ECO:0007669"/>
    <property type="project" value="TreeGrafter"/>
</dbReference>
<dbReference type="AlphaFoldDB" id="A0AAE8MW70"/>
<dbReference type="EMBL" id="ONZQ02000005">
    <property type="protein sequence ID" value="SPO01806.1"/>
    <property type="molecule type" value="Genomic_DNA"/>
</dbReference>
<dbReference type="InterPro" id="IPR029062">
    <property type="entry name" value="Class_I_gatase-like"/>
</dbReference>
<gene>
    <name evidence="2" type="ORF">DNG_04479</name>
</gene>
<dbReference type="PROSITE" id="PS51273">
    <property type="entry name" value="GATASE_TYPE_1"/>
    <property type="match status" value="1"/>
</dbReference>
<accession>A0AAE8MW70</accession>
<dbReference type="CDD" id="cd01741">
    <property type="entry name" value="GATase1_1"/>
    <property type="match status" value="1"/>
</dbReference>
<dbReference type="InterPro" id="IPR044992">
    <property type="entry name" value="ChyE-like"/>
</dbReference>
<dbReference type="SUPFAM" id="SSF52317">
    <property type="entry name" value="Class I glutamine amidotransferase-like"/>
    <property type="match status" value="1"/>
</dbReference>
<reference evidence="2" key="1">
    <citation type="submission" date="2018-03" db="EMBL/GenBank/DDBJ databases">
        <authorList>
            <person name="Guldener U."/>
        </authorList>
    </citation>
    <scope>NUCLEOTIDE SEQUENCE</scope>
</reference>
<sequence>MAPIRLAVLEAGTLAPRAEARYTNFTGVFTSLLTTALAPSPLDLHFTITGHHVVDNKDPLPAIDDVDAILITGSKYSVYDDEAWITTLVEYTKKAIEGGRVKVIGVCFGHQIVGKALGIEVGKSQAGWELAVTQVDLTDEGKKVFGLEKMRIHQVHQDEVKYLPRNMVDLASSPACHVQAMYLPGRYLTVQGHPEFTGDIMREVSGIRYSKGAYRDEVYADMIQRVGLEHDGVAIAQAFIIFLKK</sequence>
<organism evidence="2 3">
    <name type="scientific">Cephalotrichum gorgonifer</name>
    <dbReference type="NCBI Taxonomy" id="2041049"/>
    <lineage>
        <taxon>Eukaryota</taxon>
        <taxon>Fungi</taxon>
        <taxon>Dikarya</taxon>
        <taxon>Ascomycota</taxon>
        <taxon>Pezizomycotina</taxon>
        <taxon>Sordariomycetes</taxon>
        <taxon>Hypocreomycetidae</taxon>
        <taxon>Microascales</taxon>
        <taxon>Microascaceae</taxon>
        <taxon>Cephalotrichum</taxon>
    </lineage>
</organism>
<protein>
    <submittedName>
        <fullName evidence="2">Related to P.aeruginosa anthranilate synthase component II</fullName>
    </submittedName>
</protein>
<evidence type="ECO:0000313" key="3">
    <source>
        <dbReference type="Proteomes" id="UP001187682"/>
    </source>
</evidence>
<comment type="caution">
    <text evidence="2">The sequence shown here is derived from an EMBL/GenBank/DDBJ whole genome shotgun (WGS) entry which is preliminary data.</text>
</comment>